<dbReference type="GO" id="GO:0008017">
    <property type="term" value="F:microtubule binding"/>
    <property type="evidence" value="ECO:0007669"/>
    <property type="project" value="InterPro"/>
</dbReference>
<dbReference type="EMBL" id="GL733347">
    <property type="protein sequence ID" value="EFX62842.1"/>
    <property type="molecule type" value="Genomic_DNA"/>
</dbReference>
<dbReference type="SUPFAM" id="SSF52540">
    <property type="entry name" value="P-loop containing nucleoside triphosphate hydrolases"/>
    <property type="match status" value="1"/>
</dbReference>
<dbReference type="STRING" id="6669.E9HZI7"/>
<dbReference type="Pfam" id="PF00225">
    <property type="entry name" value="Kinesin"/>
    <property type="match status" value="1"/>
</dbReference>
<evidence type="ECO:0000256" key="3">
    <source>
        <dbReference type="PROSITE-ProRule" id="PRU00283"/>
    </source>
</evidence>
<sequence length="125" mass="13973">NFVQDFLMGKNALLFTYGANSAGKTYTMLGNVEDAGLLLRSLDVVFNGRPGRVYCTVGLTVLECSAYASSSRLSRRPLRFFSFGLRPFDVARYGQLRPNFLFKIAENLAKIIHKKSKSLISKNLI</sequence>
<accession>E9HZI7</accession>
<dbReference type="InterPro" id="IPR036961">
    <property type="entry name" value="Kinesin_motor_dom_sf"/>
</dbReference>
<comment type="similarity">
    <text evidence="3">Belongs to the TRAFAC class myosin-kinesin ATPase superfamily. Kinesin family.</text>
</comment>
<proteinExistence type="inferred from homology"/>
<protein>
    <recommendedName>
        <fullName evidence="4">Kinesin motor domain-containing protein</fullName>
    </recommendedName>
</protein>
<dbReference type="Proteomes" id="UP000000305">
    <property type="component" value="Unassembled WGS sequence"/>
</dbReference>
<dbReference type="AlphaFoldDB" id="E9HZI7"/>
<dbReference type="InterPro" id="IPR027417">
    <property type="entry name" value="P-loop_NTPase"/>
</dbReference>
<keyword evidence="2 3" id="KW-0067">ATP-binding</keyword>
<feature type="non-terminal residue" evidence="5">
    <location>
        <position position="1"/>
    </location>
</feature>
<evidence type="ECO:0000259" key="4">
    <source>
        <dbReference type="PROSITE" id="PS50067"/>
    </source>
</evidence>
<keyword evidence="1 3" id="KW-0547">Nucleotide-binding</keyword>
<feature type="binding site" evidence="3">
    <location>
        <begin position="18"/>
        <end position="25"/>
    </location>
    <ligand>
        <name>ATP</name>
        <dbReference type="ChEBI" id="CHEBI:30616"/>
    </ligand>
</feature>
<keyword evidence="6" id="KW-1185">Reference proteome</keyword>
<dbReference type="GO" id="GO:0003777">
    <property type="term" value="F:microtubule motor activity"/>
    <property type="evidence" value="ECO:0007669"/>
    <property type="project" value="InterPro"/>
</dbReference>
<dbReference type="KEGG" id="dpx:DAPPUDRAFT_67661"/>
<gene>
    <name evidence="5" type="ORF">DAPPUDRAFT_67661</name>
</gene>
<dbReference type="HOGENOM" id="CLU_1998197_0_0_1"/>
<evidence type="ECO:0000256" key="1">
    <source>
        <dbReference type="ARBA" id="ARBA00022741"/>
    </source>
</evidence>
<evidence type="ECO:0000313" key="6">
    <source>
        <dbReference type="Proteomes" id="UP000000305"/>
    </source>
</evidence>
<dbReference type="GO" id="GO:0007018">
    <property type="term" value="P:microtubule-based movement"/>
    <property type="evidence" value="ECO:0007669"/>
    <property type="project" value="InterPro"/>
</dbReference>
<dbReference type="Gene3D" id="3.40.850.10">
    <property type="entry name" value="Kinesin motor domain"/>
    <property type="match status" value="1"/>
</dbReference>
<feature type="domain" description="Kinesin motor" evidence="4">
    <location>
        <begin position="1"/>
        <end position="125"/>
    </location>
</feature>
<evidence type="ECO:0000256" key="2">
    <source>
        <dbReference type="ARBA" id="ARBA00022840"/>
    </source>
</evidence>
<dbReference type="OrthoDB" id="123929at2759"/>
<organism evidence="5 6">
    <name type="scientific">Daphnia pulex</name>
    <name type="common">Water flea</name>
    <dbReference type="NCBI Taxonomy" id="6669"/>
    <lineage>
        <taxon>Eukaryota</taxon>
        <taxon>Metazoa</taxon>
        <taxon>Ecdysozoa</taxon>
        <taxon>Arthropoda</taxon>
        <taxon>Crustacea</taxon>
        <taxon>Branchiopoda</taxon>
        <taxon>Diplostraca</taxon>
        <taxon>Cladocera</taxon>
        <taxon>Anomopoda</taxon>
        <taxon>Daphniidae</taxon>
        <taxon>Daphnia</taxon>
    </lineage>
</organism>
<dbReference type="InParanoid" id="E9HZI7"/>
<reference evidence="5 6" key="1">
    <citation type="journal article" date="2011" name="Science">
        <title>The ecoresponsive genome of Daphnia pulex.</title>
        <authorList>
            <person name="Colbourne J.K."/>
            <person name="Pfrender M.E."/>
            <person name="Gilbert D."/>
            <person name="Thomas W.K."/>
            <person name="Tucker A."/>
            <person name="Oakley T.H."/>
            <person name="Tokishita S."/>
            <person name="Aerts A."/>
            <person name="Arnold G.J."/>
            <person name="Basu M.K."/>
            <person name="Bauer D.J."/>
            <person name="Caceres C.E."/>
            <person name="Carmel L."/>
            <person name="Casola C."/>
            <person name="Choi J.H."/>
            <person name="Detter J.C."/>
            <person name="Dong Q."/>
            <person name="Dusheyko S."/>
            <person name="Eads B.D."/>
            <person name="Frohlich T."/>
            <person name="Geiler-Samerotte K.A."/>
            <person name="Gerlach D."/>
            <person name="Hatcher P."/>
            <person name="Jogdeo S."/>
            <person name="Krijgsveld J."/>
            <person name="Kriventseva E.V."/>
            <person name="Kultz D."/>
            <person name="Laforsch C."/>
            <person name="Lindquist E."/>
            <person name="Lopez J."/>
            <person name="Manak J.R."/>
            <person name="Muller J."/>
            <person name="Pangilinan J."/>
            <person name="Patwardhan R.P."/>
            <person name="Pitluck S."/>
            <person name="Pritham E.J."/>
            <person name="Rechtsteiner A."/>
            <person name="Rho M."/>
            <person name="Rogozin I.B."/>
            <person name="Sakarya O."/>
            <person name="Salamov A."/>
            <person name="Schaack S."/>
            <person name="Shapiro H."/>
            <person name="Shiga Y."/>
            <person name="Skalitzky C."/>
            <person name="Smith Z."/>
            <person name="Souvorov A."/>
            <person name="Sung W."/>
            <person name="Tang Z."/>
            <person name="Tsuchiya D."/>
            <person name="Tu H."/>
            <person name="Vos H."/>
            <person name="Wang M."/>
            <person name="Wolf Y.I."/>
            <person name="Yamagata H."/>
            <person name="Yamada T."/>
            <person name="Ye Y."/>
            <person name="Shaw J.R."/>
            <person name="Andrews J."/>
            <person name="Crease T.J."/>
            <person name="Tang H."/>
            <person name="Lucas S.M."/>
            <person name="Robertson H.M."/>
            <person name="Bork P."/>
            <person name="Koonin E.V."/>
            <person name="Zdobnov E.M."/>
            <person name="Grigoriev I.V."/>
            <person name="Lynch M."/>
            <person name="Boore J.L."/>
        </authorList>
    </citation>
    <scope>NUCLEOTIDE SEQUENCE [LARGE SCALE GENOMIC DNA]</scope>
</reference>
<dbReference type="GO" id="GO:0005524">
    <property type="term" value="F:ATP binding"/>
    <property type="evidence" value="ECO:0007669"/>
    <property type="project" value="UniProtKB-UniRule"/>
</dbReference>
<evidence type="ECO:0000313" key="5">
    <source>
        <dbReference type="EMBL" id="EFX62842.1"/>
    </source>
</evidence>
<name>E9HZI7_DAPPU</name>
<dbReference type="InterPro" id="IPR001752">
    <property type="entry name" value="Kinesin_motor_dom"/>
</dbReference>
<dbReference type="PROSITE" id="PS50067">
    <property type="entry name" value="KINESIN_MOTOR_2"/>
    <property type="match status" value="1"/>
</dbReference>
<keyword evidence="3" id="KW-0505">Motor protein</keyword>